<dbReference type="CDD" id="cd01449">
    <property type="entry name" value="TST_Repeat_2"/>
    <property type="match status" value="1"/>
</dbReference>
<comment type="caution">
    <text evidence="4">The sequence shown here is derived from an EMBL/GenBank/DDBJ whole genome shotgun (WGS) entry which is preliminary data.</text>
</comment>
<evidence type="ECO:0000256" key="2">
    <source>
        <dbReference type="ARBA" id="ARBA00022737"/>
    </source>
</evidence>
<organism evidence="4 5">
    <name type="scientific">Virgibacillus salarius</name>
    <dbReference type="NCBI Taxonomy" id="447199"/>
    <lineage>
        <taxon>Bacteria</taxon>
        <taxon>Bacillati</taxon>
        <taxon>Bacillota</taxon>
        <taxon>Bacilli</taxon>
        <taxon>Bacillales</taxon>
        <taxon>Bacillaceae</taxon>
        <taxon>Virgibacillus</taxon>
    </lineage>
</organism>
<accession>A0A941I9L4</accession>
<dbReference type="InterPro" id="IPR036873">
    <property type="entry name" value="Rhodanese-like_dom_sf"/>
</dbReference>
<dbReference type="SUPFAM" id="SSF52821">
    <property type="entry name" value="Rhodanese/Cell cycle control phosphatase"/>
    <property type="match status" value="2"/>
</dbReference>
<sequence>MSYVISIQRLKHRLNNSQDNTVIIDTRFDLMNSDAGRKAYLTDHIPEAVYMDLEKDLSGKKQKHGGNHPLPDVEMLSAKIGKIGIDHTTTVIIYDQKNDMFAARAWWLFHYLGHEKVYVLDGGYERWKEEGNETTDVIPQLTEKQFIPNIRSDQTVDMETVKEKVMSKSAVLIDSRSKDRYLGDSEPLYARAGHIPGAENYFWKDVLSADGKWKNKESLEKQFANIAKDEEVIVSCGSGVSACPNILALKSLGYKNVKLYPGSFSDWISYEKNEVAIGEES</sequence>
<feature type="domain" description="Rhodanese" evidence="3">
    <location>
        <begin position="166"/>
        <end position="276"/>
    </location>
</feature>
<evidence type="ECO:0000256" key="1">
    <source>
        <dbReference type="ARBA" id="ARBA00022679"/>
    </source>
</evidence>
<proteinExistence type="predicted"/>
<gene>
    <name evidence="4" type="ORF">KCX74_12660</name>
</gene>
<dbReference type="EMBL" id="JAGSOT010000037">
    <property type="protein sequence ID" value="MBR7796894.1"/>
    <property type="molecule type" value="Genomic_DNA"/>
</dbReference>
<dbReference type="PANTHER" id="PTHR11364:SF27">
    <property type="entry name" value="SULFURTRANSFERASE"/>
    <property type="match status" value="1"/>
</dbReference>
<evidence type="ECO:0000313" key="4">
    <source>
        <dbReference type="EMBL" id="MBR7796894.1"/>
    </source>
</evidence>
<dbReference type="AlphaFoldDB" id="A0A941I9L4"/>
<dbReference type="InterPro" id="IPR001763">
    <property type="entry name" value="Rhodanese-like_dom"/>
</dbReference>
<protein>
    <submittedName>
        <fullName evidence="4">Sulfurtransferase</fullName>
    </submittedName>
</protein>
<dbReference type="Pfam" id="PF00581">
    <property type="entry name" value="Rhodanese"/>
    <property type="match status" value="2"/>
</dbReference>
<dbReference type="PROSITE" id="PS50206">
    <property type="entry name" value="RHODANESE_3"/>
    <property type="match status" value="2"/>
</dbReference>
<keyword evidence="5" id="KW-1185">Reference proteome</keyword>
<dbReference type="PANTHER" id="PTHR11364">
    <property type="entry name" value="THIOSULFATE SULFERTANSFERASE"/>
    <property type="match status" value="1"/>
</dbReference>
<dbReference type="Proteomes" id="UP000675284">
    <property type="component" value="Unassembled WGS sequence"/>
</dbReference>
<dbReference type="GO" id="GO:0004792">
    <property type="term" value="F:thiosulfate-cyanide sulfurtransferase activity"/>
    <property type="evidence" value="ECO:0007669"/>
    <property type="project" value="TreeGrafter"/>
</dbReference>
<evidence type="ECO:0000313" key="5">
    <source>
        <dbReference type="Proteomes" id="UP000675284"/>
    </source>
</evidence>
<evidence type="ECO:0000259" key="3">
    <source>
        <dbReference type="PROSITE" id="PS50206"/>
    </source>
</evidence>
<feature type="domain" description="Rhodanese" evidence="3">
    <location>
        <begin position="17"/>
        <end position="136"/>
    </location>
</feature>
<reference evidence="4" key="1">
    <citation type="submission" date="2021-04" db="EMBL/GenBank/DDBJ databases">
        <title>Isolation and polyphasic classification of algal microorganism.</title>
        <authorList>
            <person name="Wang S."/>
        </authorList>
    </citation>
    <scope>NUCLEOTIDE SEQUENCE</scope>
    <source>
        <strain evidence="4">720a</strain>
    </source>
</reference>
<keyword evidence="2" id="KW-0677">Repeat</keyword>
<name>A0A941I9L4_9BACI</name>
<keyword evidence="1" id="KW-0808">Transferase</keyword>
<dbReference type="SMART" id="SM00450">
    <property type="entry name" value="RHOD"/>
    <property type="match status" value="2"/>
</dbReference>
<dbReference type="InterPro" id="IPR045078">
    <property type="entry name" value="TST/MPST-like"/>
</dbReference>
<dbReference type="CDD" id="cd01448">
    <property type="entry name" value="TST_Repeat_1"/>
    <property type="match status" value="1"/>
</dbReference>
<dbReference type="Gene3D" id="3.40.250.10">
    <property type="entry name" value="Rhodanese-like domain"/>
    <property type="match status" value="2"/>
</dbReference>
<dbReference type="RefSeq" id="WP_026682409.1">
    <property type="nucleotide sequence ID" value="NZ_BAAACY010000022.1"/>
</dbReference>